<keyword evidence="2" id="KW-1185">Reference proteome</keyword>
<evidence type="ECO:0000313" key="1">
    <source>
        <dbReference type="EMBL" id="EMR13294.1"/>
    </source>
</evidence>
<accession>M7PSB0</accession>
<organism evidence="1 2">
    <name type="scientific">Methylophaga lonarensis MPL</name>
    <dbReference type="NCBI Taxonomy" id="1286106"/>
    <lineage>
        <taxon>Bacteria</taxon>
        <taxon>Pseudomonadati</taxon>
        <taxon>Pseudomonadota</taxon>
        <taxon>Gammaproteobacteria</taxon>
        <taxon>Thiotrichales</taxon>
        <taxon>Piscirickettsiaceae</taxon>
        <taxon>Methylophaga</taxon>
    </lineage>
</organism>
<evidence type="ECO:0000313" key="2">
    <source>
        <dbReference type="Proteomes" id="UP000012019"/>
    </source>
</evidence>
<dbReference type="Proteomes" id="UP000012019">
    <property type="component" value="Unassembled WGS sequence"/>
</dbReference>
<comment type="caution">
    <text evidence="1">The sequence shown here is derived from an EMBL/GenBank/DDBJ whole genome shotgun (WGS) entry which is preliminary data.</text>
</comment>
<sequence length="78" mass="8571">MENTLYHSAINQSSLFYQAASQHTQSADVLIPKHSLKQSNFGIGFTLCDSELPPVSSRVTLAFLGDKPDSFHMSLDQA</sequence>
<dbReference type="STRING" id="1286106.MPL1_05959"/>
<gene>
    <name evidence="1" type="ORF">MPL1_05959</name>
</gene>
<dbReference type="PATRIC" id="fig|1286106.3.peg.1200"/>
<dbReference type="EMBL" id="APHR01000028">
    <property type="protein sequence ID" value="EMR13294.1"/>
    <property type="molecule type" value="Genomic_DNA"/>
</dbReference>
<name>M7PSB0_9GAMM</name>
<dbReference type="AlphaFoldDB" id="M7PSB0"/>
<protein>
    <submittedName>
        <fullName evidence="1">Uncharacterized protein</fullName>
    </submittedName>
</protein>
<proteinExistence type="predicted"/>
<reference evidence="1 2" key="1">
    <citation type="journal article" date="2013" name="Genome Announc.">
        <title>Draft Genome Sequence of Methylophaga lonarensis MPLT, a Haloalkaliphilic (Non-Methane-Utilizing) Methylotroph.</title>
        <authorList>
            <person name="Shetty S.A."/>
            <person name="Marathe N.P."/>
            <person name="Munot H."/>
            <person name="Antony C.P."/>
            <person name="Dhotre D.P."/>
            <person name="Murrell J.C."/>
            <person name="Shouche Y.S."/>
        </authorList>
    </citation>
    <scope>NUCLEOTIDE SEQUENCE [LARGE SCALE GENOMIC DNA]</scope>
    <source>
        <strain evidence="1 2">MPL</strain>
    </source>
</reference>